<feature type="compositionally biased region" description="Basic and acidic residues" evidence="1">
    <location>
        <begin position="1"/>
        <end position="14"/>
    </location>
</feature>
<dbReference type="SMR" id="A0A0J6WL36"/>
<organism evidence="2 3">
    <name type="scientific">Mycolicibacterium chlorophenolicum</name>
    <dbReference type="NCBI Taxonomy" id="37916"/>
    <lineage>
        <taxon>Bacteria</taxon>
        <taxon>Bacillati</taxon>
        <taxon>Actinomycetota</taxon>
        <taxon>Actinomycetes</taxon>
        <taxon>Mycobacteriales</taxon>
        <taxon>Mycobacteriaceae</taxon>
        <taxon>Mycolicibacterium</taxon>
    </lineage>
</organism>
<dbReference type="Gene3D" id="3.30.70.1230">
    <property type="entry name" value="Nucleotide cyclase"/>
    <property type="match status" value="1"/>
</dbReference>
<evidence type="ECO:0000313" key="2">
    <source>
        <dbReference type="EMBL" id="KMO83339.1"/>
    </source>
</evidence>
<dbReference type="InterPro" id="IPR029787">
    <property type="entry name" value="Nucleotide_cyclase"/>
</dbReference>
<name>A0A0J6WL36_9MYCO</name>
<dbReference type="STRING" id="37916.MCHLDSM_00535"/>
<keyword evidence="3" id="KW-1185">Reference proteome</keyword>
<dbReference type="SUPFAM" id="SSF55073">
    <property type="entry name" value="Nucleotide cyclase"/>
    <property type="match status" value="1"/>
</dbReference>
<evidence type="ECO:0000313" key="3">
    <source>
        <dbReference type="Proteomes" id="UP000036513"/>
    </source>
</evidence>
<proteinExistence type="predicted"/>
<evidence type="ECO:0008006" key="4">
    <source>
        <dbReference type="Google" id="ProtNLM"/>
    </source>
</evidence>
<dbReference type="PATRIC" id="fig|37916.4.peg.584"/>
<dbReference type="AlphaFoldDB" id="A0A0J6WL36"/>
<sequence length="349" mass="37894">MPSPHNEHEPDLSRRTTPAESGPWSADKLAAAADETETRLHRYAVAGLLHRQPDGDFEPDSLHRLRLIQFAQSRGITDEHLAAAITSQGDLLSIFDELVPAADATVSLVDVAHDLGLDDTTITDLARIMDWDDVGAGTQSDVATLQVAAKALALGMPRDALMQIVHVFADATDRLADAIVRTFHNYVHERFRAQGLTGPDLLAASEAVGKPLLDLVEPTLVYFHRRAYQRANREDLLRHLAEPTTPPSTTPGQEQATVLFVDLASFTPLTATMGDHAAAEVLRRFGITVRSSAAQHRGRILRRAAGQFLITETSATRPDIIPQADFTALPRGDSGEFPIRCVLSKSGSA</sequence>
<dbReference type="Proteomes" id="UP000036513">
    <property type="component" value="Unassembled WGS sequence"/>
</dbReference>
<feature type="region of interest" description="Disordered" evidence="1">
    <location>
        <begin position="1"/>
        <end position="28"/>
    </location>
</feature>
<accession>A0A0J6WL36</accession>
<gene>
    <name evidence="2" type="ORF">MCHLDSM_00535</name>
</gene>
<comment type="caution">
    <text evidence="2">The sequence shown here is derived from an EMBL/GenBank/DDBJ whole genome shotgun (WGS) entry which is preliminary data.</text>
</comment>
<reference evidence="2 3" key="1">
    <citation type="journal article" date="2015" name="Genome Biol. Evol.">
        <title>Characterization of Three Mycobacterium spp. with Potential Use in Bioremediation by Genome Sequencing and Comparative Genomics.</title>
        <authorList>
            <person name="Das S."/>
            <person name="Pettersson B.M."/>
            <person name="Behra P.R."/>
            <person name="Ramesh M."/>
            <person name="Dasgupta S."/>
            <person name="Bhattacharya A."/>
            <person name="Kirsebom L.A."/>
        </authorList>
    </citation>
    <scope>NUCLEOTIDE SEQUENCE [LARGE SCALE GENOMIC DNA]</scope>
    <source>
        <strain evidence="2 3">DSM 43826</strain>
    </source>
</reference>
<evidence type="ECO:0000256" key="1">
    <source>
        <dbReference type="SAM" id="MobiDB-lite"/>
    </source>
</evidence>
<protein>
    <recommendedName>
        <fullName evidence="4">Adenylate cyclase</fullName>
    </recommendedName>
</protein>
<dbReference type="EMBL" id="JYNL01000005">
    <property type="protein sequence ID" value="KMO83339.1"/>
    <property type="molecule type" value="Genomic_DNA"/>
</dbReference>